<comment type="caution">
    <text evidence="2">The sequence shown here is derived from an EMBL/GenBank/DDBJ whole genome shotgun (WGS) entry which is preliminary data.</text>
</comment>
<dbReference type="SUPFAM" id="SSF53474">
    <property type="entry name" value="alpha/beta-Hydrolases"/>
    <property type="match status" value="1"/>
</dbReference>
<dbReference type="InterPro" id="IPR000073">
    <property type="entry name" value="AB_hydrolase_1"/>
</dbReference>
<dbReference type="RefSeq" id="WP_378083116.1">
    <property type="nucleotide sequence ID" value="NZ_JBHSMH010000090.1"/>
</dbReference>
<protein>
    <submittedName>
        <fullName evidence="2">Alpha/beta hydrolase</fullName>
    </submittedName>
</protein>
<dbReference type="EMBL" id="JBHSMH010000090">
    <property type="protein sequence ID" value="MFC5471070.1"/>
    <property type="molecule type" value="Genomic_DNA"/>
</dbReference>
<reference evidence="3" key="1">
    <citation type="journal article" date="2019" name="Int. J. Syst. Evol. Microbiol.">
        <title>The Global Catalogue of Microorganisms (GCM) 10K type strain sequencing project: providing services to taxonomists for standard genome sequencing and annotation.</title>
        <authorList>
            <consortium name="The Broad Institute Genomics Platform"/>
            <consortium name="The Broad Institute Genome Sequencing Center for Infectious Disease"/>
            <person name="Wu L."/>
            <person name="Ma J."/>
        </authorList>
    </citation>
    <scope>NUCLEOTIDE SEQUENCE [LARGE SCALE GENOMIC DNA]</scope>
    <source>
        <strain evidence="3">CCUG 57113</strain>
    </source>
</reference>
<accession>A0ABW0M0J1</accession>
<dbReference type="PANTHER" id="PTHR43433">
    <property type="entry name" value="HYDROLASE, ALPHA/BETA FOLD FAMILY PROTEIN"/>
    <property type="match status" value="1"/>
</dbReference>
<dbReference type="InterPro" id="IPR050471">
    <property type="entry name" value="AB_hydrolase"/>
</dbReference>
<evidence type="ECO:0000259" key="1">
    <source>
        <dbReference type="Pfam" id="PF12697"/>
    </source>
</evidence>
<proteinExistence type="predicted"/>
<evidence type="ECO:0000313" key="2">
    <source>
        <dbReference type="EMBL" id="MFC5471070.1"/>
    </source>
</evidence>
<keyword evidence="2" id="KW-0378">Hydrolase</keyword>
<sequence>MQRELSGTMMWLTGWSMPASTFDRLRDQLPDFRHVSVNYSRVESADEMLEMTESAATALSSSRDGPLFIMGWSLGGVLALRLAALKLADGLALFSTTAKFTRPVDEADRGWADAYVRRMIHGIRKERHAVEEKFRRLAFGETEWRVGYGDEFPIAGSWSDSALIAGLEVLRGVECLTRLRGIECPVLLVHGKEDRICPYAAAVELFTGLPRAKLLTLPGSGHAPFLGREADLAESLRSWWHDR</sequence>
<dbReference type="Gene3D" id="3.40.50.1820">
    <property type="entry name" value="alpha/beta hydrolase"/>
    <property type="match status" value="1"/>
</dbReference>
<dbReference type="Pfam" id="PF12697">
    <property type="entry name" value="Abhydrolase_6"/>
    <property type="match status" value="1"/>
</dbReference>
<dbReference type="InterPro" id="IPR029058">
    <property type="entry name" value="AB_hydrolase_fold"/>
</dbReference>
<gene>
    <name evidence="2" type="ORF">ACFPPD_20480</name>
</gene>
<dbReference type="GO" id="GO:0016787">
    <property type="term" value="F:hydrolase activity"/>
    <property type="evidence" value="ECO:0007669"/>
    <property type="project" value="UniProtKB-KW"/>
</dbReference>
<dbReference type="PANTHER" id="PTHR43433:SF5">
    <property type="entry name" value="AB HYDROLASE-1 DOMAIN-CONTAINING PROTEIN"/>
    <property type="match status" value="1"/>
</dbReference>
<keyword evidence="3" id="KW-1185">Reference proteome</keyword>
<organism evidence="2 3">
    <name type="scientific">Cohnella suwonensis</name>
    <dbReference type="NCBI Taxonomy" id="696072"/>
    <lineage>
        <taxon>Bacteria</taxon>
        <taxon>Bacillati</taxon>
        <taxon>Bacillota</taxon>
        <taxon>Bacilli</taxon>
        <taxon>Bacillales</taxon>
        <taxon>Paenibacillaceae</taxon>
        <taxon>Cohnella</taxon>
    </lineage>
</organism>
<feature type="domain" description="AB hydrolase-1" evidence="1">
    <location>
        <begin position="54"/>
        <end position="233"/>
    </location>
</feature>
<evidence type="ECO:0000313" key="3">
    <source>
        <dbReference type="Proteomes" id="UP001596105"/>
    </source>
</evidence>
<dbReference type="Proteomes" id="UP001596105">
    <property type="component" value="Unassembled WGS sequence"/>
</dbReference>
<name>A0ABW0M0J1_9BACL</name>